<evidence type="ECO:0000256" key="4">
    <source>
        <dbReference type="ARBA" id="ARBA00019595"/>
    </source>
</evidence>
<gene>
    <name evidence="6" type="ORF">THMIRHAM_05260</name>
</gene>
<comment type="function">
    <text evidence="2 5">Catalyzes the epimerization of the C3' and C5'positions of dTDP-6-deoxy-D-xylo-4-hexulose, forming dTDP-6-deoxy-L-lyxo-4-hexulose.</text>
</comment>
<comment type="similarity">
    <text evidence="5">Belongs to the dTDP-4-dehydrorhamnose 3,5-epimerase family.</text>
</comment>
<dbReference type="InterPro" id="IPR011051">
    <property type="entry name" value="RmlC_Cupin_sf"/>
</dbReference>
<dbReference type="SUPFAM" id="SSF51182">
    <property type="entry name" value="RmlC-like cupins"/>
    <property type="match status" value="1"/>
</dbReference>
<dbReference type="InterPro" id="IPR014710">
    <property type="entry name" value="RmlC-like_jellyroll"/>
</dbReference>
<comment type="pathway">
    <text evidence="5">Carbohydrate biosynthesis; dTDP-L-rhamnose biosynthesis.</text>
</comment>
<evidence type="ECO:0000256" key="3">
    <source>
        <dbReference type="ARBA" id="ARBA00012098"/>
    </source>
</evidence>
<dbReference type="CDD" id="cd00438">
    <property type="entry name" value="cupin_RmlC"/>
    <property type="match status" value="1"/>
</dbReference>
<dbReference type="Pfam" id="PF00908">
    <property type="entry name" value="dTDP_sugar_isom"/>
    <property type="match status" value="1"/>
</dbReference>
<dbReference type="Proteomes" id="UP001054820">
    <property type="component" value="Chromosome"/>
</dbReference>
<name>A0ABN6CUS3_9GAMM</name>
<dbReference type="PANTHER" id="PTHR21047">
    <property type="entry name" value="DTDP-6-DEOXY-D-GLUCOSE-3,5 EPIMERASE"/>
    <property type="match status" value="1"/>
</dbReference>
<evidence type="ECO:0000313" key="7">
    <source>
        <dbReference type="Proteomes" id="UP001054820"/>
    </source>
</evidence>
<evidence type="ECO:0000313" key="6">
    <source>
        <dbReference type="EMBL" id="BCN92741.1"/>
    </source>
</evidence>
<evidence type="ECO:0000256" key="1">
    <source>
        <dbReference type="ARBA" id="ARBA00001298"/>
    </source>
</evidence>
<reference evidence="6" key="1">
    <citation type="journal article" date="2022" name="Arch. Microbiol.">
        <title>Thiomicrorhabdus immobilis sp. nov., a mesophilic sulfur-oxidizing bacterium isolated from sediment of a brackish lake in northern Japan.</title>
        <authorList>
            <person name="Kojima H."/>
            <person name="Mochizuki J."/>
            <person name="Kanda M."/>
            <person name="Watanabe T."/>
            <person name="Fukui M."/>
        </authorList>
    </citation>
    <scope>NUCLEOTIDE SEQUENCE</scope>
    <source>
        <strain evidence="6">Am19</strain>
    </source>
</reference>
<keyword evidence="5" id="KW-0413">Isomerase</keyword>
<dbReference type="NCBIfam" id="TIGR01221">
    <property type="entry name" value="rmlC"/>
    <property type="match status" value="1"/>
</dbReference>
<dbReference type="RefSeq" id="WP_237262913.1">
    <property type="nucleotide sequence ID" value="NZ_AP024202.1"/>
</dbReference>
<keyword evidence="7" id="KW-1185">Reference proteome</keyword>
<dbReference type="PANTHER" id="PTHR21047:SF2">
    <property type="entry name" value="THYMIDINE DIPHOSPHO-4-KETO-RHAMNOSE 3,5-EPIMERASE"/>
    <property type="match status" value="1"/>
</dbReference>
<protein>
    <recommendedName>
        <fullName evidence="4 5">dTDP-4-dehydrorhamnose 3,5-epimerase</fullName>
        <ecNumber evidence="3 5">5.1.3.13</ecNumber>
    </recommendedName>
    <alternativeName>
        <fullName evidence="5">Thymidine diphospho-4-keto-rhamnose 3,5-epimerase</fullName>
    </alternativeName>
</protein>
<dbReference type="EC" id="5.1.3.13" evidence="3 5"/>
<comment type="catalytic activity">
    <reaction evidence="1 5">
        <text>dTDP-4-dehydro-6-deoxy-alpha-D-glucose = dTDP-4-dehydro-beta-L-rhamnose</text>
        <dbReference type="Rhea" id="RHEA:16969"/>
        <dbReference type="ChEBI" id="CHEBI:57649"/>
        <dbReference type="ChEBI" id="CHEBI:62830"/>
        <dbReference type="EC" id="5.1.3.13"/>
    </reaction>
</comment>
<proteinExistence type="inferred from homology"/>
<dbReference type="Gene3D" id="2.60.120.10">
    <property type="entry name" value="Jelly Rolls"/>
    <property type="match status" value="1"/>
</dbReference>
<dbReference type="InterPro" id="IPR000888">
    <property type="entry name" value="RmlC-like"/>
</dbReference>
<evidence type="ECO:0000256" key="5">
    <source>
        <dbReference type="RuleBase" id="RU364069"/>
    </source>
</evidence>
<sequence>MEFIKQTIEDVILIKPKVFGDERGYFVETFRQDKFEEAVGHQVNFIQDNESKSTGGVLRGLHFQLPPYAQSKLVRVIEGKVLDVAVDIRQGSPTFGNVVTAELSSDNKHQLFIPRGFAHGFVVLSETAIFAYKVDNYYSPECDRGLAFNDPLLNIDWQIPAEELKLSDKDQKQPGLLEINDECSIFNVELNLYE</sequence>
<comment type="subunit">
    <text evidence="5">Homodimer.</text>
</comment>
<dbReference type="EMBL" id="AP024202">
    <property type="protein sequence ID" value="BCN92741.1"/>
    <property type="molecule type" value="Genomic_DNA"/>
</dbReference>
<organism evidence="6 7">
    <name type="scientific">Thiomicrorhabdus immobilis</name>
    <dbReference type="NCBI Taxonomy" id="2791037"/>
    <lineage>
        <taxon>Bacteria</taxon>
        <taxon>Pseudomonadati</taxon>
        <taxon>Pseudomonadota</taxon>
        <taxon>Gammaproteobacteria</taxon>
        <taxon>Thiotrichales</taxon>
        <taxon>Piscirickettsiaceae</taxon>
        <taxon>Thiomicrorhabdus</taxon>
    </lineage>
</organism>
<accession>A0ABN6CUS3</accession>
<evidence type="ECO:0000256" key="2">
    <source>
        <dbReference type="ARBA" id="ARBA00001997"/>
    </source>
</evidence>